<evidence type="ECO:0000313" key="4">
    <source>
        <dbReference type="EMBL" id="CAH8349771.1"/>
    </source>
</evidence>
<dbReference type="Pfam" id="PF25210">
    <property type="entry name" value="Kelch_FKB95"/>
    <property type="match status" value="1"/>
</dbReference>
<evidence type="ECO:0000313" key="5">
    <source>
        <dbReference type="Proteomes" id="UP001642260"/>
    </source>
</evidence>
<dbReference type="EMBL" id="CAKOAT010164043">
    <property type="protein sequence ID" value="CAH8349771.1"/>
    <property type="molecule type" value="Genomic_DNA"/>
</dbReference>
<protein>
    <recommendedName>
        <fullName evidence="3">F-box domain-containing protein</fullName>
    </recommendedName>
</protein>
<evidence type="ECO:0000256" key="2">
    <source>
        <dbReference type="ARBA" id="ARBA00022737"/>
    </source>
</evidence>
<dbReference type="SUPFAM" id="SSF81383">
    <property type="entry name" value="F-box domain"/>
    <property type="match status" value="1"/>
</dbReference>
<dbReference type="SMART" id="SM00256">
    <property type="entry name" value="FBOX"/>
    <property type="match status" value="1"/>
</dbReference>
<dbReference type="InterPro" id="IPR001810">
    <property type="entry name" value="F-box_dom"/>
</dbReference>
<evidence type="ECO:0000256" key="1">
    <source>
        <dbReference type="ARBA" id="ARBA00022441"/>
    </source>
</evidence>
<gene>
    <name evidence="4" type="ORF">ERUC_LOCUS17741</name>
</gene>
<dbReference type="InterPro" id="IPR057499">
    <property type="entry name" value="Kelch_FKB95"/>
</dbReference>
<keyword evidence="5" id="KW-1185">Reference proteome</keyword>
<dbReference type="Gene3D" id="2.120.10.80">
    <property type="entry name" value="Kelch-type beta propeller"/>
    <property type="match status" value="1"/>
</dbReference>
<dbReference type="PANTHER" id="PTHR46344">
    <property type="entry name" value="OS02G0202900 PROTEIN"/>
    <property type="match status" value="1"/>
</dbReference>
<dbReference type="CDD" id="cd22152">
    <property type="entry name" value="F-box_AtAFR-like"/>
    <property type="match status" value="1"/>
</dbReference>
<dbReference type="Pfam" id="PF00646">
    <property type="entry name" value="F-box"/>
    <property type="match status" value="1"/>
</dbReference>
<dbReference type="Proteomes" id="UP001642260">
    <property type="component" value="Unassembled WGS sequence"/>
</dbReference>
<reference evidence="4 5" key="1">
    <citation type="submission" date="2022-03" db="EMBL/GenBank/DDBJ databases">
        <authorList>
            <person name="Macdonald S."/>
            <person name="Ahmed S."/>
            <person name="Newling K."/>
        </authorList>
    </citation>
    <scope>NUCLEOTIDE SEQUENCE [LARGE SCALE GENOMIC DNA]</scope>
</reference>
<dbReference type="PANTHER" id="PTHR46344:SF1">
    <property type="entry name" value="OS02G0504900 PROTEIN"/>
    <property type="match status" value="1"/>
</dbReference>
<sequence>MAESSLIPGLTDDVAELCLSRIPRCDFRIISQVCRRWRTYLESEHFTAVRKLTGPVEEFLCVLMEDSAWGVSYWFGEVFDASGNNLGQIPRVPGTYKWSFGLAVLDGGKIVFIGGYYNDPIYEVEGLAMERTRISSSADVYEFDPAFNSWRKLAAMNIARHNFAFAVVDSLLYVLRGEDSDRNRLLSAEVYNPETNQWRLMDCPNRPVWGDFAFSFKSKLYVIEIYDPKTETWEELDSDQTEDVYTYTVIRNKVYFLERHTRGMGVFDLEENSWSWVSAPPDRYRDEYRFRLGEWNNEVIFIGRTGGRNALIRNLDNKENARKWIATPIKPSGGSSTNVLIKF</sequence>
<dbReference type="SUPFAM" id="SSF117281">
    <property type="entry name" value="Kelch motif"/>
    <property type="match status" value="1"/>
</dbReference>
<evidence type="ECO:0000259" key="3">
    <source>
        <dbReference type="SMART" id="SM00256"/>
    </source>
</evidence>
<keyword evidence="2" id="KW-0677">Repeat</keyword>
<organism evidence="4 5">
    <name type="scientific">Eruca vesicaria subsp. sativa</name>
    <name type="common">Garden rocket</name>
    <name type="synonym">Eruca sativa</name>
    <dbReference type="NCBI Taxonomy" id="29727"/>
    <lineage>
        <taxon>Eukaryota</taxon>
        <taxon>Viridiplantae</taxon>
        <taxon>Streptophyta</taxon>
        <taxon>Embryophyta</taxon>
        <taxon>Tracheophyta</taxon>
        <taxon>Spermatophyta</taxon>
        <taxon>Magnoliopsida</taxon>
        <taxon>eudicotyledons</taxon>
        <taxon>Gunneridae</taxon>
        <taxon>Pentapetalae</taxon>
        <taxon>rosids</taxon>
        <taxon>malvids</taxon>
        <taxon>Brassicales</taxon>
        <taxon>Brassicaceae</taxon>
        <taxon>Brassiceae</taxon>
        <taxon>Eruca</taxon>
    </lineage>
</organism>
<name>A0ABC8K0G8_ERUVS</name>
<feature type="domain" description="F-box" evidence="3">
    <location>
        <begin position="10"/>
        <end position="50"/>
    </location>
</feature>
<comment type="caution">
    <text evidence="4">The sequence shown here is derived from an EMBL/GenBank/DDBJ whole genome shotgun (WGS) entry which is preliminary data.</text>
</comment>
<dbReference type="InterPro" id="IPR036047">
    <property type="entry name" value="F-box-like_dom_sf"/>
</dbReference>
<proteinExistence type="predicted"/>
<dbReference type="InterPro" id="IPR015915">
    <property type="entry name" value="Kelch-typ_b-propeller"/>
</dbReference>
<dbReference type="AlphaFoldDB" id="A0ABC8K0G8"/>
<accession>A0ABC8K0G8</accession>
<keyword evidence="1" id="KW-0880">Kelch repeat</keyword>